<feature type="domain" description="JAB" evidence="7">
    <location>
        <begin position="82"/>
        <end position="181"/>
    </location>
</feature>
<keyword evidence="5" id="KW-0482">Metalloprotease</keyword>
<keyword evidence="4" id="KW-0862">Zinc</keyword>
<gene>
    <name evidence="8" type="ordered locus">Ppro_3628</name>
</gene>
<keyword evidence="9" id="KW-1185">Reference proteome</keyword>
<dbReference type="Proteomes" id="UP000006732">
    <property type="component" value="Plasmid pPRO1"/>
</dbReference>
<evidence type="ECO:0000256" key="3">
    <source>
        <dbReference type="ARBA" id="ARBA00022801"/>
    </source>
</evidence>
<dbReference type="NCBIfam" id="TIGR03735">
    <property type="entry name" value="PRTRC_A"/>
    <property type="match status" value="1"/>
</dbReference>
<evidence type="ECO:0000259" key="6">
    <source>
        <dbReference type="Pfam" id="PF09436"/>
    </source>
</evidence>
<evidence type="ECO:0000256" key="5">
    <source>
        <dbReference type="ARBA" id="ARBA00023049"/>
    </source>
</evidence>
<evidence type="ECO:0000313" key="8">
    <source>
        <dbReference type="EMBL" id="ABL01220.1"/>
    </source>
</evidence>
<evidence type="ECO:0000256" key="1">
    <source>
        <dbReference type="ARBA" id="ARBA00022670"/>
    </source>
</evidence>
<evidence type="ECO:0008006" key="10">
    <source>
        <dbReference type="Google" id="ProtNLM"/>
    </source>
</evidence>
<dbReference type="InterPro" id="IPR022499">
    <property type="entry name" value="PRTRC_protein-A"/>
</dbReference>
<keyword evidence="2" id="KW-0479">Metal-binding</keyword>
<keyword evidence="3" id="KW-0378">Hydrolase</keyword>
<evidence type="ECO:0000313" key="9">
    <source>
        <dbReference type="Proteomes" id="UP000006732"/>
    </source>
</evidence>
<accession>A0R7L0</accession>
<dbReference type="HOGENOM" id="CLU_089247_0_0_7"/>
<dbReference type="KEGG" id="ppd:Ppro_3628"/>
<reference evidence="8 9" key="1">
    <citation type="submission" date="2006-10" db="EMBL/GenBank/DDBJ databases">
        <title>Complete sequence of plasmid pPRO1 of Pelobacter propionicus DSM 2379.</title>
        <authorList>
            <consortium name="US DOE Joint Genome Institute"/>
            <person name="Copeland A."/>
            <person name="Lucas S."/>
            <person name="Lapidus A."/>
            <person name="Barry K."/>
            <person name="Detter J.C."/>
            <person name="Glavina del Rio T."/>
            <person name="Hammon N."/>
            <person name="Israni S."/>
            <person name="Dalin E."/>
            <person name="Tice H."/>
            <person name="Pitluck S."/>
            <person name="Saunders E."/>
            <person name="Brettin T."/>
            <person name="Bruce D."/>
            <person name="Han C."/>
            <person name="Tapia R."/>
            <person name="Schmutz J."/>
            <person name="Larimer F."/>
            <person name="Land M."/>
            <person name="Hauser L."/>
            <person name="Kyrpides N."/>
            <person name="Kim E."/>
            <person name="Lovley D."/>
            <person name="Richardson P."/>
        </authorList>
    </citation>
    <scope>NUCLEOTIDE SEQUENCE [LARGE SCALE GENOMIC DNA]</scope>
    <source>
        <strain evidence="9">DSM 2379 / NBRC 103807 / OttBd1</strain>
        <plasmid evidence="9">Plasmid pPRO1</plasmid>
    </source>
</reference>
<dbReference type="InterPro" id="IPR018560">
    <property type="entry name" value="DUF2016"/>
</dbReference>
<dbReference type="GO" id="GO:0006508">
    <property type="term" value="P:proteolysis"/>
    <property type="evidence" value="ECO:0007669"/>
    <property type="project" value="UniProtKB-KW"/>
</dbReference>
<dbReference type="InterPro" id="IPR028090">
    <property type="entry name" value="JAB_dom_prok"/>
</dbReference>
<dbReference type="EMBL" id="CP000483">
    <property type="protein sequence ID" value="ABL01220.1"/>
    <property type="molecule type" value="Genomic_DNA"/>
</dbReference>
<dbReference type="GO" id="GO:0008237">
    <property type="term" value="F:metallopeptidase activity"/>
    <property type="evidence" value="ECO:0007669"/>
    <property type="project" value="UniProtKB-KW"/>
</dbReference>
<dbReference type="OrthoDB" id="570424at2"/>
<protein>
    <recommendedName>
        <fullName evidence="10">PRTRC system protein A</fullName>
    </recommendedName>
</protein>
<evidence type="ECO:0000256" key="4">
    <source>
        <dbReference type="ARBA" id="ARBA00022833"/>
    </source>
</evidence>
<name>A0R7L0_PELPD</name>
<dbReference type="AlphaFoldDB" id="A0R7L0"/>
<evidence type="ECO:0000259" key="7">
    <source>
        <dbReference type="Pfam" id="PF14464"/>
    </source>
</evidence>
<keyword evidence="1" id="KW-0645">Protease</keyword>
<sequence length="208" mass="23926">MNTPMDAILQEQFPTVMVPRYGDFVPLAHNGRRFLSASDGLWLEEKNQWLHILWPLALQNQVAMPYGSLQKKVDFLYGEFPVDMITRFMVEAKERFPLECAAWFTWDTYLKRFNYYSLHARQASLDNLDYACPVLPETECLVCDIHSHGRHPAVFSPEDNNDDRGETKIAVVLGRINSSPSIAFRLCVAGLKIPIKYNLAKLPFLEET</sequence>
<dbReference type="Pfam" id="PF09436">
    <property type="entry name" value="DUF2016"/>
    <property type="match status" value="1"/>
</dbReference>
<dbReference type="Pfam" id="PF14464">
    <property type="entry name" value="Prok-JAB"/>
    <property type="match status" value="1"/>
</dbReference>
<feature type="domain" description="DUF2016" evidence="6">
    <location>
        <begin position="4"/>
        <end position="75"/>
    </location>
</feature>
<dbReference type="eggNOG" id="COG1310">
    <property type="taxonomic scope" value="Bacteria"/>
</dbReference>
<keyword evidence="8" id="KW-0614">Plasmid</keyword>
<geneLocation type="plasmid" evidence="8 9">
    <name>pPRO1</name>
</geneLocation>
<proteinExistence type="predicted"/>
<dbReference type="GO" id="GO:0046872">
    <property type="term" value="F:metal ion binding"/>
    <property type="evidence" value="ECO:0007669"/>
    <property type="project" value="UniProtKB-KW"/>
</dbReference>
<evidence type="ECO:0000256" key="2">
    <source>
        <dbReference type="ARBA" id="ARBA00022723"/>
    </source>
</evidence>
<organism evidence="8 9">
    <name type="scientific">Pelobacter propionicus (strain DSM 2379 / NBRC 103807 / OttBd1)</name>
    <dbReference type="NCBI Taxonomy" id="338966"/>
    <lineage>
        <taxon>Bacteria</taxon>
        <taxon>Pseudomonadati</taxon>
        <taxon>Thermodesulfobacteriota</taxon>
        <taxon>Desulfuromonadia</taxon>
        <taxon>Desulfuromonadales</taxon>
        <taxon>Desulfuromonadaceae</taxon>
        <taxon>Pelobacter</taxon>
    </lineage>
</organism>